<dbReference type="AlphaFoldDB" id="A0A6B8MIP4"/>
<dbReference type="Pfam" id="PF00419">
    <property type="entry name" value="Fimbrial"/>
    <property type="match status" value="1"/>
</dbReference>
<proteinExistence type="predicted"/>
<dbReference type="PANTHER" id="PTHR33420">
    <property type="entry name" value="FIMBRIAL SUBUNIT ELFA-RELATED"/>
    <property type="match status" value="1"/>
</dbReference>
<accession>A0A6B8MIP4</accession>
<dbReference type="InterPro" id="IPR050263">
    <property type="entry name" value="Bact_Fimbrial_Adh_Pro"/>
</dbReference>
<dbReference type="Gene3D" id="2.60.40.1090">
    <property type="entry name" value="Fimbrial-type adhesion domain"/>
    <property type="match status" value="1"/>
</dbReference>
<evidence type="ECO:0000256" key="1">
    <source>
        <dbReference type="SAM" id="Phobius"/>
    </source>
</evidence>
<protein>
    <submittedName>
        <fullName evidence="3">Fimbrial protein</fullName>
    </submittedName>
</protein>
<evidence type="ECO:0000313" key="3">
    <source>
        <dbReference type="EMBL" id="QGN36112.1"/>
    </source>
</evidence>
<dbReference type="InterPro" id="IPR008966">
    <property type="entry name" value="Adhesion_dom_sf"/>
</dbReference>
<reference evidence="3 4" key="1">
    <citation type="submission" date="2019-11" db="EMBL/GenBank/DDBJ databases">
        <title>Isolation and Application of One Kind of P-Hydroxybenzoic Acid Degrading Bacterium in Mitigating Cropping Obstacle of Cucumber.</title>
        <authorList>
            <person name="Wu F."/>
            <person name="An Y."/>
        </authorList>
    </citation>
    <scope>NUCLEOTIDE SEQUENCE [LARGE SCALE GENOMIC DNA]</scope>
    <source>
        <strain evidence="3 4">P620</strain>
    </source>
</reference>
<dbReference type="SUPFAM" id="SSF49401">
    <property type="entry name" value="Bacterial adhesins"/>
    <property type="match status" value="1"/>
</dbReference>
<dbReference type="RefSeq" id="WP_154678669.1">
    <property type="nucleotide sequence ID" value="NZ_CP046115.1"/>
</dbReference>
<keyword evidence="1" id="KW-1133">Transmembrane helix</keyword>
<dbReference type="PANTHER" id="PTHR33420:SF27">
    <property type="entry name" value="PROTEIN FIMG"/>
    <property type="match status" value="1"/>
</dbReference>
<dbReference type="InterPro" id="IPR036937">
    <property type="entry name" value="Adhesion_dom_fimbrial_sf"/>
</dbReference>
<feature type="transmembrane region" description="Helical" evidence="1">
    <location>
        <begin position="21"/>
        <end position="40"/>
    </location>
</feature>
<keyword evidence="1" id="KW-0472">Membrane</keyword>
<evidence type="ECO:0000259" key="2">
    <source>
        <dbReference type="Pfam" id="PF00419"/>
    </source>
</evidence>
<sequence length="196" mass="21100">MSRRHSLRTGSRRCSLVKNSCLPGAGFIISFFLSSGAWAYDASSTVNFNITGMIEEPSCEVSIKPSDNIDLGTVSFQHLTGKPGANSANVPVYLEFENCSKGTRAVTITFSGSYYDSTYSMIYKSAAVGTGAKGVGLQLFSLKDSKSLGPGDQYIYTFSDEAGGHVFDMIARMYTPYGQITAGKVLFAATFNVSYK</sequence>
<dbReference type="OrthoDB" id="6625840at2"/>
<name>A0A6B8MIP4_KLEOX</name>
<dbReference type="EMBL" id="CP046115">
    <property type="protein sequence ID" value="QGN36112.1"/>
    <property type="molecule type" value="Genomic_DNA"/>
</dbReference>
<dbReference type="Proteomes" id="UP000427108">
    <property type="component" value="Chromosome"/>
</dbReference>
<feature type="domain" description="Fimbrial-type adhesion" evidence="2">
    <location>
        <begin position="49"/>
        <end position="196"/>
    </location>
</feature>
<organism evidence="3 4">
    <name type="scientific">Klebsiella oxytoca</name>
    <dbReference type="NCBI Taxonomy" id="571"/>
    <lineage>
        <taxon>Bacteria</taxon>
        <taxon>Pseudomonadati</taxon>
        <taxon>Pseudomonadota</taxon>
        <taxon>Gammaproteobacteria</taxon>
        <taxon>Enterobacterales</taxon>
        <taxon>Enterobacteriaceae</taxon>
        <taxon>Klebsiella/Raoultella group</taxon>
        <taxon>Klebsiella</taxon>
    </lineage>
</organism>
<dbReference type="InterPro" id="IPR000259">
    <property type="entry name" value="Adhesion_dom_fimbrial"/>
</dbReference>
<dbReference type="GO" id="GO:0009289">
    <property type="term" value="C:pilus"/>
    <property type="evidence" value="ECO:0007669"/>
    <property type="project" value="InterPro"/>
</dbReference>
<gene>
    <name evidence="3" type="ORF">GJ746_01805</name>
</gene>
<dbReference type="GO" id="GO:0043709">
    <property type="term" value="P:cell adhesion involved in single-species biofilm formation"/>
    <property type="evidence" value="ECO:0007669"/>
    <property type="project" value="TreeGrafter"/>
</dbReference>
<evidence type="ECO:0000313" key="4">
    <source>
        <dbReference type="Proteomes" id="UP000427108"/>
    </source>
</evidence>
<keyword evidence="1" id="KW-0812">Transmembrane</keyword>